<dbReference type="Proteomes" id="UP001055940">
    <property type="component" value="Chromosome"/>
</dbReference>
<keyword evidence="1" id="KW-0472">Membrane</keyword>
<evidence type="ECO:0000313" key="3">
    <source>
        <dbReference type="Proteomes" id="UP001055940"/>
    </source>
</evidence>
<keyword evidence="1" id="KW-0812">Transmembrane</keyword>
<gene>
    <name evidence="2" type="ORF">NE857_10580</name>
</gene>
<keyword evidence="3" id="KW-1185">Reference proteome</keyword>
<organism evidence="2 3">
    <name type="scientific">Nocardiopsis exhalans</name>
    <dbReference type="NCBI Taxonomy" id="163604"/>
    <lineage>
        <taxon>Bacteria</taxon>
        <taxon>Bacillati</taxon>
        <taxon>Actinomycetota</taxon>
        <taxon>Actinomycetes</taxon>
        <taxon>Streptosporangiales</taxon>
        <taxon>Nocardiopsidaceae</taxon>
        <taxon>Nocardiopsis</taxon>
    </lineage>
</organism>
<keyword evidence="1" id="KW-1133">Transmembrane helix</keyword>
<accession>A0ABY5DFS6</accession>
<sequence>MGQHRDQNVVAATRRLRLRLLAETGLRTAGLSVGPGLAELRLLGLHRLTVLLLAVLGLLAVLLAVIRLLLSGLGLYRLLTVPRLLRLLTVPRLCAAGLTVGLLGLLRLRGLLLGLTA</sequence>
<evidence type="ECO:0000313" key="2">
    <source>
        <dbReference type="EMBL" id="USY22013.1"/>
    </source>
</evidence>
<name>A0ABY5DFS6_9ACTN</name>
<reference evidence="2" key="1">
    <citation type="submission" date="2022-06" db="EMBL/GenBank/DDBJ databases">
        <authorList>
            <person name="Ping M."/>
        </authorList>
    </citation>
    <scope>NUCLEOTIDE SEQUENCE</scope>
    <source>
        <strain evidence="2">JCM11759T</strain>
    </source>
</reference>
<proteinExistence type="predicted"/>
<dbReference type="RefSeq" id="WP_254420837.1">
    <property type="nucleotide sequence ID" value="NZ_BAAAJB010000021.1"/>
</dbReference>
<protein>
    <submittedName>
        <fullName evidence="2">Uncharacterized protein</fullName>
    </submittedName>
</protein>
<dbReference type="EMBL" id="CP099837">
    <property type="protein sequence ID" value="USY22013.1"/>
    <property type="molecule type" value="Genomic_DNA"/>
</dbReference>
<feature type="transmembrane region" description="Helical" evidence="1">
    <location>
        <begin position="90"/>
        <end position="108"/>
    </location>
</feature>
<feature type="transmembrane region" description="Helical" evidence="1">
    <location>
        <begin position="50"/>
        <end position="70"/>
    </location>
</feature>
<evidence type="ECO:0000256" key="1">
    <source>
        <dbReference type="SAM" id="Phobius"/>
    </source>
</evidence>